<name>A0A2W2BTR2_9ACTN</name>
<evidence type="ECO:0000256" key="3">
    <source>
        <dbReference type="ARBA" id="ARBA00022598"/>
    </source>
</evidence>
<dbReference type="PANTHER" id="PTHR43740:SF2">
    <property type="entry name" value="LEUCINE--TRNA LIGASE, MITOCHONDRIAL"/>
    <property type="match status" value="1"/>
</dbReference>
<feature type="non-terminal residue" evidence="10">
    <location>
        <position position="139"/>
    </location>
</feature>
<dbReference type="CDD" id="cd07958">
    <property type="entry name" value="Anticodon_Ia_Leu_BEm"/>
    <property type="match status" value="1"/>
</dbReference>
<dbReference type="InterPro" id="IPR002302">
    <property type="entry name" value="Leu-tRNA-ligase"/>
</dbReference>
<feature type="domain" description="Methionyl/Valyl/Leucyl/Isoleucyl-tRNA synthetase anticodon-binding" evidence="9">
    <location>
        <begin position="46"/>
        <end position="131"/>
    </location>
</feature>
<dbReference type="EC" id="6.1.1.4" evidence="2"/>
<dbReference type="Gene3D" id="1.10.730.10">
    <property type="entry name" value="Isoleucyl-tRNA Synthetase, Domain 1"/>
    <property type="match status" value="1"/>
</dbReference>
<evidence type="ECO:0000256" key="2">
    <source>
        <dbReference type="ARBA" id="ARBA00013164"/>
    </source>
</evidence>
<comment type="catalytic activity">
    <reaction evidence="8">
        <text>tRNA(Leu) + L-leucine + ATP = L-leucyl-tRNA(Leu) + AMP + diphosphate</text>
        <dbReference type="Rhea" id="RHEA:11688"/>
        <dbReference type="Rhea" id="RHEA-COMP:9613"/>
        <dbReference type="Rhea" id="RHEA-COMP:9622"/>
        <dbReference type="ChEBI" id="CHEBI:30616"/>
        <dbReference type="ChEBI" id="CHEBI:33019"/>
        <dbReference type="ChEBI" id="CHEBI:57427"/>
        <dbReference type="ChEBI" id="CHEBI:78442"/>
        <dbReference type="ChEBI" id="CHEBI:78494"/>
        <dbReference type="ChEBI" id="CHEBI:456215"/>
        <dbReference type="EC" id="6.1.1.4"/>
    </reaction>
</comment>
<dbReference type="GO" id="GO:0004823">
    <property type="term" value="F:leucine-tRNA ligase activity"/>
    <property type="evidence" value="ECO:0007669"/>
    <property type="project" value="UniProtKB-EC"/>
</dbReference>
<evidence type="ECO:0000256" key="5">
    <source>
        <dbReference type="ARBA" id="ARBA00022840"/>
    </source>
</evidence>
<dbReference type="PANTHER" id="PTHR43740">
    <property type="entry name" value="LEUCYL-TRNA SYNTHETASE"/>
    <property type="match status" value="1"/>
</dbReference>
<dbReference type="AlphaFoldDB" id="A0A2W2BTR2"/>
<sequence length="139" mass="15487">LEVSRPWETRAVVGSYRFLQRVWRAVVDEETGALRVTDAPADEATRRLLHKVIDGVRGDMEGIRFNTAIAKLIELTNGLTRLPDTPREVAEPLVLMLAPFAPHVAEELWRRLGHEASLAYADFPTADPALLVATTVTYP</sequence>
<proteinExistence type="inferred from homology"/>
<evidence type="ECO:0000256" key="1">
    <source>
        <dbReference type="ARBA" id="ARBA00005594"/>
    </source>
</evidence>
<dbReference type="GO" id="GO:0005524">
    <property type="term" value="F:ATP binding"/>
    <property type="evidence" value="ECO:0007669"/>
    <property type="project" value="UniProtKB-KW"/>
</dbReference>
<dbReference type="InterPro" id="IPR013155">
    <property type="entry name" value="M/V/L/I-tRNA-synth_anticd-bd"/>
</dbReference>
<dbReference type="GO" id="GO:0006429">
    <property type="term" value="P:leucyl-tRNA aminoacylation"/>
    <property type="evidence" value="ECO:0007669"/>
    <property type="project" value="InterPro"/>
</dbReference>
<dbReference type="RefSeq" id="WP_146605403.1">
    <property type="nucleotide sequence ID" value="NZ_POTW01000231.1"/>
</dbReference>
<keyword evidence="7" id="KW-0030">Aminoacyl-tRNA synthetase</keyword>
<comment type="similarity">
    <text evidence="1">Belongs to the class-I aminoacyl-tRNA synthetase family.</text>
</comment>
<dbReference type="GO" id="GO:0005829">
    <property type="term" value="C:cytosol"/>
    <property type="evidence" value="ECO:0007669"/>
    <property type="project" value="TreeGrafter"/>
</dbReference>
<evidence type="ECO:0000313" key="11">
    <source>
        <dbReference type="Proteomes" id="UP000248764"/>
    </source>
</evidence>
<evidence type="ECO:0000256" key="7">
    <source>
        <dbReference type="ARBA" id="ARBA00023146"/>
    </source>
</evidence>
<accession>A0A2W2BTR2</accession>
<dbReference type="Proteomes" id="UP000248764">
    <property type="component" value="Unassembled WGS sequence"/>
</dbReference>
<evidence type="ECO:0000256" key="8">
    <source>
        <dbReference type="ARBA" id="ARBA00047469"/>
    </source>
</evidence>
<keyword evidence="11" id="KW-1185">Reference proteome</keyword>
<keyword evidence="6" id="KW-0648">Protein biosynthesis</keyword>
<dbReference type="EMBL" id="POTW01000231">
    <property type="protein sequence ID" value="PZF79057.1"/>
    <property type="molecule type" value="Genomic_DNA"/>
</dbReference>
<dbReference type="FunFam" id="1.10.730.10:FF:000002">
    <property type="entry name" value="Leucine--tRNA ligase"/>
    <property type="match status" value="1"/>
</dbReference>
<keyword evidence="4" id="KW-0547">Nucleotide-binding</keyword>
<evidence type="ECO:0000259" key="9">
    <source>
        <dbReference type="Pfam" id="PF08264"/>
    </source>
</evidence>
<protein>
    <recommendedName>
        <fullName evidence="2">leucine--tRNA ligase</fullName>
        <ecNumber evidence="2">6.1.1.4</ecNumber>
    </recommendedName>
</protein>
<feature type="non-terminal residue" evidence="10">
    <location>
        <position position="1"/>
    </location>
</feature>
<dbReference type="SUPFAM" id="SSF47323">
    <property type="entry name" value="Anticodon-binding domain of a subclass of class I aminoacyl-tRNA synthetases"/>
    <property type="match status" value="1"/>
</dbReference>
<dbReference type="InterPro" id="IPR009080">
    <property type="entry name" value="tRNAsynth_Ia_anticodon-bd"/>
</dbReference>
<evidence type="ECO:0000313" key="10">
    <source>
        <dbReference type="EMBL" id="PZF79057.1"/>
    </source>
</evidence>
<comment type="caution">
    <text evidence="10">The sequence shown here is derived from an EMBL/GenBank/DDBJ whole genome shotgun (WGS) entry which is preliminary data.</text>
</comment>
<keyword evidence="3 10" id="KW-0436">Ligase</keyword>
<reference evidence="10 11" key="1">
    <citation type="submission" date="2018-01" db="EMBL/GenBank/DDBJ databases">
        <title>Draft genome sequence of Jiangella sp. GTF31.</title>
        <authorList>
            <person name="Sahin N."/>
            <person name="Ay H."/>
            <person name="Saygin H."/>
        </authorList>
    </citation>
    <scope>NUCLEOTIDE SEQUENCE [LARGE SCALE GENOMIC DNA]</scope>
    <source>
        <strain evidence="10 11">GTF31</strain>
    </source>
</reference>
<organism evidence="10 11">
    <name type="scientific">Jiangella anatolica</name>
    <dbReference type="NCBI Taxonomy" id="2670374"/>
    <lineage>
        <taxon>Bacteria</taxon>
        <taxon>Bacillati</taxon>
        <taxon>Actinomycetota</taxon>
        <taxon>Actinomycetes</taxon>
        <taxon>Jiangellales</taxon>
        <taxon>Jiangellaceae</taxon>
        <taxon>Jiangella</taxon>
    </lineage>
</organism>
<evidence type="ECO:0000256" key="4">
    <source>
        <dbReference type="ARBA" id="ARBA00022741"/>
    </source>
</evidence>
<evidence type="ECO:0000256" key="6">
    <source>
        <dbReference type="ARBA" id="ARBA00022917"/>
    </source>
</evidence>
<dbReference type="Pfam" id="PF08264">
    <property type="entry name" value="Anticodon_1"/>
    <property type="match status" value="1"/>
</dbReference>
<gene>
    <name evidence="10" type="ORF">C1I92_33115</name>
</gene>
<keyword evidence="5" id="KW-0067">ATP-binding</keyword>